<organism evidence="1 2">
    <name type="scientific">Acer saccharum</name>
    <name type="common">Sugar maple</name>
    <dbReference type="NCBI Taxonomy" id="4024"/>
    <lineage>
        <taxon>Eukaryota</taxon>
        <taxon>Viridiplantae</taxon>
        <taxon>Streptophyta</taxon>
        <taxon>Embryophyta</taxon>
        <taxon>Tracheophyta</taxon>
        <taxon>Spermatophyta</taxon>
        <taxon>Magnoliopsida</taxon>
        <taxon>eudicotyledons</taxon>
        <taxon>Gunneridae</taxon>
        <taxon>Pentapetalae</taxon>
        <taxon>rosids</taxon>
        <taxon>malvids</taxon>
        <taxon>Sapindales</taxon>
        <taxon>Sapindaceae</taxon>
        <taxon>Hippocastanoideae</taxon>
        <taxon>Acereae</taxon>
        <taxon>Acer</taxon>
    </lineage>
</organism>
<evidence type="ECO:0000313" key="1">
    <source>
        <dbReference type="EMBL" id="KAK0587725.1"/>
    </source>
</evidence>
<dbReference type="Proteomes" id="UP001168877">
    <property type="component" value="Unassembled WGS sequence"/>
</dbReference>
<evidence type="ECO:0000313" key="2">
    <source>
        <dbReference type="Proteomes" id="UP001168877"/>
    </source>
</evidence>
<comment type="caution">
    <text evidence="1">The sequence shown here is derived from an EMBL/GenBank/DDBJ whole genome shotgun (WGS) entry which is preliminary data.</text>
</comment>
<proteinExistence type="predicted"/>
<keyword evidence="2" id="KW-1185">Reference proteome</keyword>
<gene>
    <name evidence="1" type="ORF">LWI29_027720</name>
</gene>
<reference evidence="1" key="1">
    <citation type="journal article" date="2022" name="Plant J.">
        <title>Strategies of tolerance reflected in two North American maple genomes.</title>
        <authorList>
            <person name="McEvoy S.L."/>
            <person name="Sezen U.U."/>
            <person name="Trouern-Trend A."/>
            <person name="McMahon S.M."/>
            <person name="Schaberg P.G."/>
            <person name="Yang J."/>
            <person name="Wegrzyn J.L."/>
            <person name="Swenson N.G."/>
        </authorList>
    </citation>
    <scope>NUCLEOTIDE SEQUENCE</scope>
    <source>
        <strain evidence="1">NS2018</strain>
    </source>
</reference>
<dbReference type="AlphaFoldDB" id="A0AA39VNY7"/>
<name>A0AA39VNY7_ACESA</name>
<sequence>MKSNLLILGGGEGCQIVKDLGYGPVGLVKSCGNGPIRDPECITGPNQNLSKVMEVAQDSDVMALSTSALGVEGDDPSSLCGEKSGSRDCSERAMELISIHLEECELITLEVQPGVIEKESSREEMMKELWNLEVEVAKVIEKGVELGRIGSNQVQQGWQW</sequence>
<dbReference type="EMBL" id="JAUESC010000382">
    <property type="protein sequence ID" value="KAK0587725.1"/>
    <property type="molecule type" value="Genomic_DNA"/>
</dbReference>
<accession>A0AA39VNY7</accession>
<protein>
    <submittedName>
        <fullName evidence="1">Uncharacterized protein</fullName>
    </submittedName>
</protein>
<reference evidence="1" key="2">
    <citation type="submission" date="2023-06" db="EMBL/GenBank/DDBJ databases">
        <authorList>
            <person name="Swenson N.G."/>
            <person name="Wegrzyn J.L."/>
            <person name="Mcevoy S.L."/>
        </authorList>
    </citation>
    <scope>NUCLEOTIDE SEQUENCE</scope>
    <source>
        <strain evidence="1">NS2018</strain>
        <tissue evidence="1">Leaf</tissue>
    </source>
</reference>